<dbReference type="FunFam" id="3.30.70.250:FF:000001">
    <property type="entry name" value="Malonyl CoA-acyl carrier protein transacylase"/>
    <property type="match status" value="1"/>
</dbReference>
<dbReference type="Gene3D" id="3.30.70.250">
    <property type="entry name" value="Malonyl-CoA ACP transacylase, ACP-binding"/>
    <property type="match status" value="1"/>
</dbReference>
<dbReference type="PANTHER" id="PTHR42681">
    <property type="entry name" value="MALONYL-COA-ACYL CARRIER PROTEIN TRANSACYLASE, MITOCHONDRIAL"/>
    <property type="match status" value="1"/>
</dbReference>
<dbReference type="PIRSF" id="PIRSF000446">
    <property type="entry name" value="Mct"/>
    <property type="match status" value="1"/>
</dbReference>
<evidence type="ECO:0000256" key="5">
    <source>
        <dbReference type="ARBA" id="ARBA00048462"/>
    </source>
</evidence>
<evidence type="ECO:0000313" key="9">
    <source>
        <dbReference type="EMBL" id="HHE56033.1"/>
    </source>
</evidence>
<dbReference type="InterPro" id="IPR050858">
    <property type="entry name" value="Mal-CoA-ACP_Trans/PKS_FabD"/>
</dbReference>
<comment type="similarity">
    <text evidence="6">Belongs to the fabD family.</text>
</comment>
<evidence type="ECO:0000256" key="3">
    <source>
        <dbReference type="ARBA" id="ARBA00022679"/>
    </source>
</evidence>
<dbReference type="PANTHER" id="PTHR42681:SF1">
    <property type="entry name" value="MALONYL-COA-ACYL CARRIER PROTEIN TRANSACYLASE, MITOCHONDRIAL"/>
    <property type="match status" value="1"/>
</dbReference>
<dbReference type="InterPro" id="IPR024925">
    <property type="entry name" value="Malonyl_CoA-ACP_transAc"/>
</dbReference>
<dbReference type="SMART" id="SM00827">
    <property type="entry name" value="PKS_AT"/>
    <property type="match status" value="1"/>
</dbReference>
<dbReference type="InterPro" id="IPR014043">
    <property type="entry name" value="Acyl_transferase_dom"/>
</dbReference>
<dbReference type="GO" id="GO:0006633">
    <property type="term" value="P:fatty acid biosynthetic process"/>
    <property type="evidence" value="ECO:0007669"/>
    <property type="project" value="TreeGrafter"/>
</dbReference>
<dbReference type="AlphaFoldDB" id="A0A7V5LJD7"/>
<dbReference type="InterPro" id="IPR016035">
    <property type="entry name" value="Acyl_Trfase/lysoPLipase"/>
</dbReference>
<feature type="active site" evidence="7">
    <location>
        <position position="199"/>
    </location>
</feature>
<dbReference type="InterPro" id="IPR004410">
    <property type="entry name" value="Malonyl_CoA-ACP_transAc_FabD"/>
</dbReference>
<sequence length="307" mass="33796">MKKAFIFPGQASQFVGMGKDLYEQFETARKIFDRADEILDFGLKKVCFEGPEEELKLTYITQPAIFVHSLAVYYLLKEKGMEAQGVAGHSLGEYSALVAASSLSFEDGLRLVQIRGRLMYESGKKNPGTMAAIIGLSEKQVNELCQRLSVRGIIQPANFNSPGQIAISGEVELIHDALEVAKEMGAKKAVELVVSGAFHSPLMDDARAGLQEALEKTEFRDAAAPVYSNVTAKPVTDKEEIRQLLFKQLTSPVLWQMSMENMIADGFDQFYELGPGKVLCGLLKRINRQVPCQPIGTVEAVKQLGES</sequence>
<feature type="active site" evidence="7">
    <location>
        <position position="90"/>
    </location>
</feature>
<dbReference type="Pfam" id="PF00698">
    <property type="entry name" value="Acyl_transf_1"/>
    <property type="match status" value="1"/>
</dbReference>
<feature type="domain" description="Malonyl-CoA:ACP transacylase (MAT)" evidence="8">
    <location>
        <begin position="6"/>
        <end position="297"/>
    </location>
</feature>
<dbReference type="SUPFAM" id="SSF55048">
    <property type="entry name" value="Probable ACP-binding domain of malonyl-CoA ACP transacylase"/>
    <property type="match status" value="1"/>
</dbReference>
<dbReference type="Gene3D" id="3.40.366.10">
    <property type="entry name" value="Malonyl-Coenzyme A Acyl Carrier Protein, domain 2"/>
    <property type="match status" value="1"/>
</dbReference>
<comment type="catalytic activity">
    <reaction evidence="5 6">
        <text>holo-[ACP] + malonyl-CoA = malonyl-[ACP] + CoA</text>
        <dbReference type="Rhea" id="RHEA:41792"/>
        <dbReference type="Rhea" id="RHEA-COMP:9623"/>
        <dbReference type="Rhea" id="RHEA-COMP:9685"/>
        <dbReference type="ChEBI" id="CHEBI:57287"/>
        <dbReference type="ChEBI" id="CHEBI:57384"/>
        <dbReference type="ChEBI" id="CHEBI:64479"/>
        <dbReference type="ChEBI" id="CHEBI:78449"/>
        <dbReference type="EC" id="2.3.1.39"/>
    </reaction>
</comment>
<organism evidence="9">
    <name type="scientific">Caldithrix abyssi</name>
    <dbReference type="NCBI Taxonomy" id="187145"/>
    <lineage>
        <taxon>Bacteria</taxon>
        <taxon>Pseudomonadati</taxon>
        <taxon>Calditrichota</taxon>
        <taxon>Calditrichia</taxon>
        <taxon>Calditrichales</taxon>
        <taxon>Calditrichaceae</taxon>
        <taxon>Caldithrix</taxon>
    </lineage>
</organism>
<evidence type="ECO:0000256" key="6">
    <source>
        <dbReference type="PIRNR" id="PIRNR000446"/>
    </source>
</evidence>
<dbReference type="EC" id="2.3.1.39" evidence="1 6"/>
<protein>
    <recommendedName>
        <fullName evidence="2 6">Malonyl CoA-acyl carrier protein transacylase</fullName>
        <ecNumber evidence="1 6">2.3.1.39</ecNumber>
    </recommendedName>
</protein>
<dbReference type="GO" id="GO:0005829">
    <property type="term" value="C:cytosol"/>
    <property type="evidence" value="ECO:0007669"/>
    <property type="project" value="TreeGrafter"/>
</dbReference>
<evidence type="ECO:0000256" key="4">
    <source>
        <dbReference type="ARBA" id="ARBA00023315"/>
    </source>
</evidence>
<comment type="caution">
    <text evidence="9">The sequence shown here is derived from an EMBL/GenBank/DDBJ whole genome shotgun (WGS) entry which is preliminary data.</text>
</comment>
<dbReference type="GO" id="GO:0004314">
    <property type="term" value="F:[acyl-carrier-protein] S-malonyltransferase activity"/>
    <property type="evidence" value="ECO:0007669"/>
    <property type="project" value="UniProtKB-EC"/>
</dbReference>
<gene>
    <name evidence="9" type="primary">fabD</name>
    <name evidence="9" type="ORF">ENL21_09640</name>
</gene>
<proteinExistence type="inferred from homology"/>
<name>A0A7V5LJD7_CALAY</name>
<dbReference type="InterPro" id="IPR016036">
    <property type="entry name" value="Malonyl_transacylase_ACP-bd"/>
</dbReference>
<reference evidence="9" key="1">
    <citation type="journal article" date="2020" name="mSystems">
        <title>Genome- and Community-Level Interaction Insights into Carbon Utilization and Element Cycling Functions of Hydrothermarchaeota in Hydrothermal Sediment.</title>
        <authorList>
            <person name="Zhou Z."/>
            <person name="Liu Y."/>
            <person name="Xu W."/>
            <person name="Pan J."/>
            <person name="Luo Z.H."/>
            <person name="Li M."/>
        </authorList>
    </citation>
    <scope>NUCLEOTIDE SEQUENCE [LARGE SCALE GENOMIC DNA]</scope>
    <source>
        <strain evidence="9">HyVt-76</strain>
    </source>
</reference>
<dbReference type="Proteomes" id="UP000886111">
    <property type="component" value="Unassembled WGS sequence"/>
</dbReference>
<evidence type="ECO:0000256" key="7">
    <source>
        <dbReference type="PIRSR" id="PIRSR000446-1"/>
    </source>
</evidence>
<dbReference type="SUPFAM" id="SSF52151">
    <property type="entry name" value="FabD/lysophospholipase-like"/>
    <property type="match status" value="1"/>
</dbReference>
<keyword evidence="3 6" id="KW-0808">Transferase</keyword>
<dbReference type="EMBL" id="DRTD01000725">
    <property type="protein sequence ID" value="HHE56033.1"/>
    <property type="molecule type" value="Genomic_DNA"/>
</dbReference>
<evidence type="ECO:0000259" key="8">
    <source>
        <dbReference type="SMART" id="SM00827"/>
    </source>
</evidence>
<dbReference type="NCBIfam" id="TIGR00128">
    <property type="entry name" value="fabD"/>
    <property type="match status" value="1"/>
</dbReference>
<dbReference type="InterPro" id="IPR001227">
    <property type="entry name" value="Ac_transferase_dom_sf"/>
</dbReference>
<accession>A0A7V5LJD7</accession>
<evidence type="ECO:0000256" key="2">
    <source>
        <dbReference type="ARBA" id="ARBA00018953"/>
    </source>
</evidence>
<evidence type="ECO:0000256" key="1">
    <source>
        <dbReference type="ARBA" id="ARBA00013258"/>
    </source>
</evidence>
<keyword evidence="4 6" id="KW-0012">Acyltransferase</keyword>